<feature type="signal peptide" evidence="11">
    <location>
        <begin position="1"/>
        <end position="23"/>
    </location>
</feature>
<keyword evidence="14" id="KW-0675">Receptor</keyword>
<dbReference type="Gene3D" id="2.40.170.20">
    <property type="entry name" value="TonB-dependent receptor, beta-barrel domain"/>
    <property type="match status" value="1"/>
</dbReference>
<feature type="region of interest" description="Disordered" evidence="10">
    <location>
        <begin position="25"/>
        <end position="61"/>
    </location>
</feature>
<evidence type="ECO:0000256" key="2">
    <source>
        <dbReference type="ARBA" id="ARBA00022448"/>
    </source>
</evidence>
<evidence type="ECO:0000256" key="7">
    <source>
        <dbReference type="ARBA" id="ARBA00023237"/>
    </source>
</evidence>
<evidence type="ECO:0000313" key="15">
    <source>
        <dbReference type="Proteomes" id="UP000318681"/>
    </source>
</evidence>
<comment type="caution">
    <text evidence="14">The sequence shown here is derived from an EMBL/GenBank/DDBJ whole genome shotgun (WGS) entry which is preliminary data.</text>
</comment>
<dbReference type="AlphaFoldDB" id="A0A558RD39"/>
<sequence>MRRLAGFLMSSAGLAGLAAPALAQEQAAPAPATPSPATTEDQTATPAVSATASANDDAARPASDIVVTGSRIVRDGYTAPTPVTVATTAELVKTTPSSIPDALNKLPQFSNSLSPARSASNFSAVPIQGNVLNLRSLGIPSNNPKGPLRTLILFDGIRVPPTTFVGTIDTNVLPELLMQRVDVVTGGASAAWGSDAVAGVVNFVLDKKFTGIKGVAQAGVAQRGYNASQRLGLAGGWDFAGGKGHVLLSGDYLNNDGMDRNDRAIGRLNATYVGSNSALCAQAPGAQLRTCSAAPGTQINPYTIATDVRISALADSGRIVGSSVTGNPFVGQVIGQGGATRTFNLGTAVGTTGFQQGGDGYKIPDNTSAIVPTRNYQSFGRLSYEITPDVTAYVQGVYSRAEAQFITQANALVPPGETITIYRDNPFLPANIRATLPTANDFVTFGQYSAGQPQPVARNKTDFWMATAGLNGTFGDFKWNASYTHGDSTLTSRVDGLYDNRKLFAATDVVSVNGVPTCRVLTTAAAGAFGGCTPLNVLSGNPAAATPAGYAYATGTSRYRAKIKQDSVVASISGSLFDLPAGPVDVAIGGEYRKQTLDLVSNADPAGLDTTAERTAYFAGLRNVPAGALYYWLTNVGGANGSLNVKEAFGEIAVPILKDTPFFQELSVNGAVRYTDYSFSGTVTTWKVGGTWKPITDVLFRGTYSRDIRAPNLFELFAGPQSGVGIVNDARNSAGTYGSGQNINVSSLTSGNANLKPEVAKTLTAGVVFSPAAIPGFSLAVDYYRIRVGGLIEQLTAQEILTGCLNAGGAGSPECAQIDRATPTSFPTVVRIQPANSAFLKTAGIDIDASYRTQLGEGALSLRLYANYLDKFVAQRFAGAPLSRYTGVSVVGSNPAGFPRWRGNFTVDYAIGNFGITLSEQYIHKMRLDIPPGVANPLLASGGVVPVLPAAFVNDKVKAVAYTDLSIRYTVPHGDGNIELFGTVNNLLDKDPPLIPGTIPGVNIPTNIAVYDFVGRAFTAGVRFKF</sequence>
<feature type="domain" description="TonB-dependent receptor-like beta-barrel" evidence="12">
    <location>
        <begin position="433"/>
        <end position="987"/>
    </location>
</feature>
<evidence type="ECO:0000256" key="8">
    <source>
        <dbReference type="PROSITE-ProRule" id="PRU01360"/>
    </source>
</evidence>
<dbReference type="InterPro" id="IPR037066">
    <property type="entry name" value="Plug_dom_sf"/>
</dbReference>
<dbReference type="PANTHER" id="PTHR47234:SF3">
    <property type="entry name" value="SECRETIN_TONB SHORT N-TERMINAL DOMAIN-CONTAINING PROTEIN"/>
    <property type="match status" value="1"/>
</dbReference>
<dbReference type="InterPro" id="IPR000531">
    <property type="entry name" value="Beta-barrel_TonB"/>
</dbReference>
<protein>
    <submittedName>
        <fullName evidence="14">TonB-dependent receptor</fullName>
    </submittedName>
</protein>
<comment type="subcellular location">
    <subcellularLocation>
        <location evidence="1 8">Cell outer membrane</location>
        <topology evidence="1 8">Multi-pass membrane protein</topology>
    </subcellularLocation>
</comment>
<keyword evidence="2 8" id="KW-0813">Transport</keyword>
<feature type="chain" id="PRO_5021840269" evidence="11">
    <location>
        <begin position="24"/>
        <end position="1026"/>
    </location>
</feature>
<proteinExistence type="inferred from homology"/>
<accession>A0A558RD39</accession>
<organism evidence="14 15">
    <name type="scientific">Alterirhizorhabdus solaris</name>
    <dbReference type="NCBI Taxonomy" id="2529389"/>
    <lineage>
        <taxon>Bacteria</taxon>
        <taxon>Pseudomonadati</taxon>
        <taxon>Pseudomonadota</taxon>
        <taxon>Alphaproteobacteria</taxon>
        <taxon>Sphingomonadales</taxon>
        <taxon>Rhizorhabdaceae</taxon>
        <taxon>Alterirhizorhabdus</taxon>
    </lineage>
</organism>
<dbReference type="GO" id="GO:0009279">
    <property type="term" value="C:cell outer membrane"/>
    <property type="evidence" value="ECO:0007669"/>
    <property type="project" value="UniProtKB-SubCell"/>
</dbReference>
<dbReference type="Pfam" id="PF07715">
    <property type="entry name" value="Plug"/>
    <property type="match status" value="1"/>
</dbReference>
<dbReference type="InterPro" id="IPR036942">
    <property type="entry name" value="Beta-barrel_TonB_sf"/>
</dbReference>
<dbReference type="Proteomes" id="UP000318681">
    <property type="component" value="Unassembled WGS sequence"/>
</dbReference>
<evidence type="ECO:0000256" key="4">
    <source>
        <dbReference type="ARBA" id="ARBA00022692"/>
    </source>
</evidence>
<evidence type="ECO:0000256" key="9">
    <source>
        <dbReference type="RuleBase" id="RU003357"/>
    </source>
</evidence>
<evidence type="ECO:0000256" key="10">
    <source>
        <dbReference type="SAM" id="MobiDB-lite"/>
    </source>
</evidence>
<reference evidence="14 15" key="1">
    <citation type="submission" date="2019-07" db="EMBL/GenBank/DDBJ databases">
        <title>Sphingomonas solaris sp. nov., isolated from a solar panel from Boston, Massachusetts.</title>
        <authorList>
            <person name="Tanner K."/>
            <person name="Pascual J."/>
            <person name="Mancuso C."/>
            <person name="Pereto J."/>
            <person name="Khalil A."/>
            <person name="Vilanova C."/>
        </authorList>
    </citation>
    <scope>NUCLEOTIDE SEQUENCE [LARGE SCALE GENOMIC DNA]</scope>
    <source>
        <strain evidence="14 15">R4DWN</strain>
    </source>
</reference>
<dbReference type="PROSITE" id="PS52016">
    <property type="entry name" value="TONB_DEPENDENT_REC_3"/>
    <property type="match status" value="1"/>
</dbReference>
<evidence type="ECO:0000256" key="1">
    <source>
        <dbReference type="ARBA" id="ARBA00004571"/>
    </source>
</evidence>
<dbReference type="PANTHER" id="PTHR47234">
    <property type="match status" value="1"/>
</dbReference>
<feature type="domain" description="TonB-dependent receptor plug" evidence="13">
    <location>
        <begin position="78"/>
        <end position="200"/>
    </location>
</feature>
<dbReference type="InterPro" id="IPR012910">
    <property type="entry name" value="Plug_dom"/>
</dbReference>
<comment type="similarity">
    <text evidence="8 9">Belongs to the TonB-dependent receptor family.</text>
</comment>
<keyword evidence="6 8" id="KW-0472">Membrane</keyword>
<dbReference type="SUPFAM" id="SSF56935">
    <property type="entry name" value="Porins"/>
    <property type="match status" value="1"/>
</dbReference>
<keyword evidence="7 8" id="KW-0998">Cell outer membrane</keyword>
<dbReference type="EMBL" id="VNIM01000003">
    <property type="protein sequence ID" value="TVV77264.1"/>
    <property type="molecule type" value="Genomic_DNA"/>
</dbReference>
<keyword evidence="11" id="KW-0732">Signal</keyword>
<dbReference type="Pfam" id="PF00593">
    <property type="entry name" value="TonB_dep_Rec_b-barrel"/>
    <property type="match status" value="1"/>
</dbReference>
<name>A0A558RD39_9SPHN</name>
<keyword evidence="3 8" id="KW-1134">Transmembrane beta strand</keyword>
<evidence type="ECO:0000256" key="11">
    <source>
        <dbReference type="SAM" id="SignalP"/>
    </source>
</evidence>
<keyword evidence="15" id="KW-1185">Reference proteome</keyword>
<evidence type="ECO:0000256" key="3">
    <source>
        <dbReference type="ARBA" id="ARBA00022452"/>
    </source>
</evidence>
<evidence type="ECO:0000259" key="13">
    <source>
        <dbReference type="Pfam" id="PF07715"/>
    </source>
</evidence>
<dbReference type="OrthoDB" id="7051241at2"/>
<dbReference type="Gene3D" id="2.170.130.10">
    <property type="entry name" value="TonB-dependent receptor, plug domain"/>
    <property type="match status" value="1"/>
</dbReference>
<gene>
    <name evidence="14" type="ORF">FOY91_01645</name>
</gene>
<evidence type="ECO:0000256" key="5">
    <source>
        <dbReference type="ARBA" id="ARBA00023077"/>
    </source>
</evidence>
<evidence type="ECO:0000256" key="6">
    <source>
        <dbReference type="ARBA" id="ARBA00023136"/>
    </source>
</evidence>
<keyword evidence="5 9" id="KW-0798">TonB box</keyword>
<keyword evidence="4 8" id="KW-0812">Transmembrane</keyword>
<dbReference type="InterPro" id="IPR039426">
    <property type="entry name" value="TonB-dep_rcpt-like"/>
</dbReference>
<evidence type="ECO:0000313" key="14">
    <source>
        <dbReference type="EMBL" id="TVV77264.1"/>
    </source>
</evidence>
<feature type="compositionally biased region" description="Low complexity" evidence="10">
    <location>
        <begin position="25"/>
        <end position="54"/>
    </location>
</feature>
<evidence type="ECO:0000259" key="12">
    <source>
        <dbReference type="Pfam" id="PF00593"/>
    </source>
</evidence>